<proteinExistence type="predicted"/>
<accession>A0A0F9RKF5</accession>
<comment type="caution">
    <text evidence="1">The sequence shown here is derived from an EMBL/GenBank/DDBJ whole genome shotgun (WGS) entry which is preliminary data.</text>
</comment>
<name>A0A0F9RKF5_9ZZZZ</name>
<dbReference type="EMBL" id="LAZR01000821">
    <property type="protein sequence ID" value="KKN57050.1"/>
    <property type="molecule type" value="Genomic_DNA"/>
</dbReference>
<gene>
    <name evidence="1" type="ORF">LCGC14_0566080</name>
</gene>
<organism evidence="1">
    <name type="scientific">marine sediment metagenome</name>
    <dbReference type="NCBI Taxonomy" id="412755"/>
    <lineage>
        <taxon>unclassified sequences</taxon>
        <taxon>metagenomes</taxon>
        <taxon>ecological metagenomes</taxon>
    </lineage>
</organism>
<reference evidence="1" key="1">
    <citation type="journal article" date="2015" name="Nature">
        <title>Complex archaea that bridge the gap between prokaryotes and eukaryotes.</title>
        <authorList>
            <person name="Spang A."/>
            <person name="Saw J.H."/>
            <person name="Jorgensen S.L."/>
            <person name="Zaremba-Niedzwiedzka K."/>
            <person name="Martijn J."/>
            <person name="Lind A.E."/>
            <person name="van Eijk R."/>
            <person name="Schleper C."/>
            <person name="Guy L."/>
            <person name="Ettema T.J."/>
        </authorList>
    </citation>
    <scope>NUCLEOTIDE SEQUENCE</scope>
</reference>
<dbReference type="AlphaFoldDB" id="A0A0F9RKF5"/>
<evidence type="ECO:0000313" key="1">
    <source>
        <dbReference type="EMBL" id="KKN57050.1"/>
    </source>
</evidence>
<protein>
    <submittedName>
        <fullName evidence="1">Uncharacterized protein</fullName>
    </submittedName>
</protein>
<sequence>MQMSLLNMQDLFVRYHDINFFEFKSLYKFEDYLGYRDKKIDNQR</sequence>